<dbReference type="Gene3D" id="3.40.50.300">
    <property type="entry name" value="P-loop containing nucleotide triphosphate hydrolases"/>
    <property type="match status" value="1"/>
</dbReference>
<name>A0AAD8Y7R8_9STRA</name>
<keyword evidence="2" id="KW-1185">Reference proteome</keyword>
<organism evidence="1 2">
    <name type="scientific">Skeletonema marinoi</name>
    <dbReference type="NCBI Taxonomy" id="267567"/>
    <lineage>
        <taxon>Eukaryota</taxon>
        <taxon>Sar</taxon>
        <taxon>Stramenopiles</taxon>
        <taxon>Ochrophyta</taxon>
        <taxon>Bacillariophyta</taxon>
        <taxon>Coscinodiscophyceae</taxon>
        <taxon>Thalassiosirophycidae</taxon>
        <taxon>Thalassiosirales</taxon>
        <taxon>Skeletonemataceae</taxon>
        <taxon>Skeletonema</taxon>
        <taxon>Skeletonema marinoi-dohrnii complex</taxon>
    </lineage>
</organism>
<dbReference type="SUPFAM" id="SSF52540">
    <property type="entry name" value="P-loop containing nucleoside triphosphate hydrolases"/>
    <property type="match status" value="1"/>
</dbReference>
<dbReference type="AlphaFoldDB" id="A0AAD8Y7R8"/>
<evidence type="ECO:0008006" key="3">
    <source>
        <dbReference type="Google" id="ProtNLM"/>
    </source>
</evidence>
<evidence type="ECO:0000313" key="1">
    <source>
        <dbReference type="EMBL" id="KAK1740620.1"/>
    </source>
</evidence>
<proteinExistence type="predicted"/>
<protein>
    <recommendedName>
        <fullName evidence="3">Sulfotransferase domain-containing protein</fullName>
    </recommendedName>
</protein>
<reference evidence="1" key="1">
    <citation type="submission" date="2023-06" db="EMBL/GenBank/DDBJ databases">
        <title>Survivors Of The Sea: Transcriptome response of Skeletonema marinoi to long-term dormancy.</title>
        <authorList>
            <person name="Pinder M.I.M."/>
            <person name="Kourtchenko O."/>
            <person name="Robertson E.K."/>
            <person name="Larsson T."/>
            <person name="Maumus F."/>
            <person name="Osuna-Cruz C.M."/>
            <person name="Vancaester E."/>
            <person name="Stenow R."/>
            <person name="Vandepoele K."/>
            <person name="Ploug H."/>
            <person name="Bruchert V."/>
            <person name="Godhe A."/>
            <person name="Topel M."/>
        </authorList>
    </citation>
    <scope>NUCLEOTIDE SEQUENCE</scope>
    <source>
        <strain evidence="1">R05AC</strain>
    </source>
</reference>
<dbReference type="EMBL" id="JATAAI010000015">
    <property type="protein sequence ID" value="KAK1740620.1"/>
    <property type="molecule type" value="Genomic_DNA"/>
</dbReference>
<comment type="caution">
    <text evidence="1">The sequence shown here is derived from an EMBL/GenBank/DDBJ whole genome shotgun (WGS) entry which is preliminary data.</text>
</comment>
<dbReference type="Proteomes" id="UP001224775">
    <property type="component" value="Unassembled WGS sequence"/>
</dbReference>
<gene>
    <name evidence="1" type="ORF">QTG54_008715</name>
</gene>
<sequence>MLPNSDSRYRKDGGSNNANRNKVLFCCAALALSLTSIKLSGTTRFLGISNAAAEDDLIKAETFSFDLTDEENDITDTTPLFDSSFAEYLKKGLSWYVANAGNKHFFYPDSNFHKTWPKADIPYWTKKRFPLNKYITPGKQTCFMHVGKAGGSTIGCLLGFSLHCDTNNQTVTSLLAATTAHATHRCVHDCSDEAAYHLFVVRDPLARALSAFNYGKQKLLEKNSTSKGWVRDKELIFDCEFSSLNDLAERGLVKDSHNATEECRVGAKNALLGTETSLIHWYYNYQYYYEMVSPDANIVVIRNEHIVDDWNAVETLLGGDADFTQEHVPVNNAREKKPEEVYLSDAAKVVLCETLCNEIQVYKTILKRAQNIKNEHYVQSMQELVTSCPKEAMEESCPDAKPDIREKVDGCY</sequence>
<accession>A0AAD8Y7R8</accession>
<evidence type="ECO:0000313" key="2">
    <source>
        <dbReference type="Proteomes" id="UP001224775"/>
    </source>
</evidence>
<dbReference type="InterPro" id="IPR027417">
    <property type="entry name" value="P-loop_NTPase"/>
</dbReference>